<evidence type="ECO:0000313" key="2">
    <source>
        <dbReference type="EMBL" id="MDE1347804.1"/>
    </source>
</evidence>
<dbReference type="AlphaFoldDB" id="A0A9X4IY30"/>
<sequence length="394" mass="45342">MIKRLFISLPLFIVSLALNASELSPITAIKVQKAQQLAQQEKLIQAIDELRHLESSRSYDKAFIARMLGVFYWQNNQTQQAISQIKYAVESGELNDQQTWTTERMLADLYVNEGQFEQALPHYYQLVKNIPDAQSAPQLWLRIAQTHYQLAQWRKVLKALVQYQNLAAMNSKTPLSLKLGAQLQLEQWKEAIPTLKNLIALEPNKSNWWRQLVGLHLRLDQRRQALNSLALAKLQGVELSEKDTHLLAQLYAQNGIPERAAKTMQTLPDINSDVSLITEQATYWQQAREWQSAIETWLIAAQFDNKYFWQVALLYNQQGQYNQALVALDKITTKEKQADVALVRVQALYKLNQLDTALYQAKQAEIIQPSQAAKGWIKFLTQLQQIKKDKSIQS</sequence>
<name>A0A9X4IY30_9VIBR</name>
<reference evidence="2" key="1">
    <citation type="submission" date="2022-02" db="EMBL/GenBank/DDBJ databases">
        <title>Emergence and expansion in Europe of a Vibrio aestuarianus clonal complex pathogenic for oysters.</title>
        <authorList>
            <person name="Mesnil A."/>
            <person name="Travers M.-A."/>
        </authorList>
    </citation>
    <scope>NUCLEOTIDE SEQUENCE</scope>
    <source>
        <strain evidence="2">19_064_15T1</strain>
    </source>
</reference>
<dbReference type="InterPro" id="IPR011990">
    <property type="entry name" value="TPR-like_helical_dom_sf"/>
</dbReference>
<organism evidence="2 3">
    <name type="scientific">Vibrio aestuarianus</name>
    <dbReference type="NCBI Taxonomy" id="28171"/>
    <lineage>
        <taxon>Bacteria</taxon>
        <taxon>Pseudomonadati</taxon>
        <taxon>Pseudomonadota</taxon>
        <taxon>Gammaproteobacteria</taxon>
        <taxon>Vibrionales</taxon>
        <taxon>Vibrionaceae</taxon>
        <taxon>Vibrio</taxon>
    </lineage>
</organism>
<dbReference type="RefSeq" id="WP_176313846.1">
    <property type="nucleotide sequence ID" value="NZ_JAKNAR010000003.1"/>
</dbReference>
<evidence type="ECO:0000313" key="3">
    <source>
        <dbReference type="Proteomes" id="UP001140978"/>
    </source>
</evidence>
<proteinExistence type="predicted"/>
<protein>
    <submittedName>
        <fullName evidence="2">Uncharacterized protein</fullName>
    </submittedName>
</protein>
<feature type="signal peptide" evidence="1">
    <location>
        <begin position="1"/>
        <end position="20"/>
    </location>
</feature>
<dbReference type="Gene3D" id="1.25.40.10">
    <property type="entry name" value="Tetratricopeptide repeat domain"/>
    <property type="match status" value="3"/>
</dbReference>
<keyword evidence="1" id="KW-0732">Signal</keyword>
<comment type="caution">
    <text evidence="2">The sequence shown here is derived from an EMBL/GenBank/DDBJ whole genome shotgun (WGS) entry which is preliminary data.</text>
</comment>
<dbReference type="EMBL" id="JAKNAX010000054">
    <property type="protein sequence ID" value="MDE1347804.1"/>
    <property type="molecule type" value="Genomic_DNA"/>
</dbReference>
<dbReference type="Proteomes" id="UP001140978">
    <property type="component" value="Unassembled WGS sequence"/>
</dbReference>
<dbReference type="SUPFAM" id="SSF48452">
    <property type="entry name" value="TPR-like"/>
    <property type="match status" value="2"/>
</dbReference>
<gene>
    <name evidence="2" type="ORF">L9X51_15355</name>
</gene>
<feature type="chain" id="PRO_5040824327" evidence="1">
    <location>
        <begin position="21"/>
        <end position="394"/>
    </location>
</feature>
<accession>A0A9X4IY30</accession>
<evidence type="ECO:0000256" key="1">
    <source>
        <dbReference type="SAM" id="SignalP"/>
    </source>
</evidence>